<dbReference type="InterPro" id="IPR004358">
    <property type="entry name" value="Sig_transdc_His_kin-like_C"/>
</dbReference>
<organism evidence="8 9">
    <name type="scientific">Acidiluteibacter ferrifornacis</name>
    <dbReference type="NCBI Taxonomy" id="2692424"/>
    <lineage>
        <taxon>Bacteria</taxon>
        <taxon>Pseudomonadati</taxon>
        <taxon>Bacteroidota</taxon>
        <taxon>Flavobacteriia</taxon>
        <taxon>Flavobacteriales</taxon>
        <taxon>Cryomorphaceae</taxon>
        <taxon>Acidiluteibacter</taxon>
    </lineage>
</organism>
<evidence type="ECO:0000256" key="2">
    <source>
        <dbReference type="ARBA" id="ARBA00012438"/>
    </source>
</evidence>
<accession>A0A6N9NGL0</accession>
<dbReference type="Gene3D" id="1.10.287.130">
    <property type="match status" value="1"/>
</dbReference>
<keyword evidence="6" id="KW-0812">Transmembrane</keyword>
<dbReference type="CDD" id="cd00082">
    <property type="entry name" value="HisKA"/>
    <property type="match status" value="1"/>
</dbReference>
<comment type="caution">
    <text evidence="8">The sequence shown here is derived from an EMBL/GenBank/DDBJ whole genome shotgun (WGS) entry which is preliminary data.</text>
</comment>
<dbReference type="SMART" id="SM00388">
    <property type="entry name" value="HisKA"/>
    <property type="match status" value="1"/>
</dbReference>
<evidence type="ECO:0000313" key="8">
    <source>
        <dbReference type="EMBL" id="NBG64952.1"/>
    </source>
</evidence>
<dbReference type="SMART" id="SM00387">
    <property type="entry name" value="HATPase_c"/>
    <property type="match status" value="1"/>
</dbReference>
<dbReference type="InterPro" id="IPR003594">
    <property type="entry name" value="HATPase_dom"/>
</dbReference>
<gene>
    <name evidence="8" type="ORF">GQN54_02405</name>
</gene>
<keyword evidence="4" id="KW-0808">Transferase</keyword>
<keyword evidence="3" id="KW-0597">Phosphoprotein</keyword>
<dbReference type="PROSITE" id="PS50109">
    <property type="entry name" value="HIS_KIN"/>
    <property type="match status" value="1"/>
</dbReference>
<dbReference type="SUPFAM" id="SSF55874">
    <property type="entry name" value="ATPase domain of HSP90 chaperone/DNA topoisomerase II/histidine kinase"/>
    <property type="match status" value="1"/>
</dbReference>
<feature type="domain" description="Histidine kinase" evidence="7">
    <location>
        <begin position="304"/>
        <end position="523"/>
    </location>
</feature>
<dbReference type="InterPro" id="IPR036890">
    <property type="entry name" value="HATPase_C_sf"/>
</dbReference>
<dbReference type="GO" id="GO:0000155">
    <property type="term" value="F:phosphorelay sensor kinase activity"/>
    <property type="evidence" value="ECO:0007669"/>
    <property type="project" value="InterPro"/>
</dbReference>
<evidence type="ECO:0000256" key="3">
    <source>
        <dbReference type="ARBA" id="ARBA00022553"/>
    </source>
</evidence>
<evidence type="ECO:0000259" key="7">
    <source>
        <dbReference type="PROSITE" id="PS50109"/>
    </source>
</evidence>
<dbReference type="SUPFAM" id="SSF47384">
    <property type="entry name" value="Homodimeric domain of signal transducing histidine kinase"/>
    <property type="match status" value="1"/>
</dbReference>
<dbReference type="CDD" id="cd00075">
    <property type="entry name" value="HATPase"/>
    <property type="match status" value="1"/>
</dbReference>
<dbReference type="Gene3D" id="3.30.565.10">
    <property type="entry name" value="Histidine kinase-like ATPase, C-terminal domain"/>
    <property type="match status" value="1"/>
</dbReference>
<protein>
    <recommendedName>
        <fullName evidence="2">histidine kinase</fullName>
        <ecNumber evidence="2">2.7.13.3</ecNumber>
    </recommendedName>
</protein>
<evidence type="ECO:0000256" key="1">
    <source>
        <dbReference type="ARBA" id="ARBA00000085"/>
    </source>
</evidence>
<dbReference type="Pfam" id="PF02518">
    <property type="entry name" value="HATPase_c"/>
    <property type="match status" value="1"/>
</dbReference>
<reference evidence="8 9" key="1">
    <citation type="submission" date="2019-12" db="EMBL/GenBank/DDBJ databases">
        <authorList>
            <person name="Zhao J."/>
        </authorList>
    </citation>
    <scope>NUCLEOTIDE SEQUENCE [LARGE SCALE GENOMIC DNA]</scope>
    <source>
        <strain evidence="8 9">S-15</strain>
    </source>
</reference>
<dbReference type="InterPro" id="IPR003661">
    <property type="entry name" value="HisK_dim/P_dom"/>
</dbReference>
<dbReference type="Proteomes" id="UP000470771">
    <property type="component" value="Unassembled WGS sequence"/>
</dbReference>
<proteinExistence type="predicted"/>
<evidence type="ECO:0000256" key="6">
    <source>
        <dbReference type="SAM" id="Phobius"/>
    </source>
</evidence>
<sequence length="524" mass="59417">MKKSNFLLLITVTSVVLFGILLIQLYWINNAIELRREKFDQAVMESLEQALFRLEKKEAITQVSKKFNQSNSSDLSLYLQDMGDDVASQKGFSSPIISLDSSGRNPNREQFKIEFPGPSFKDSNTFIIRKTQKRVLRSDENASSVNKGLTADQIKNKSVLVNDIVNELAFISINKSAVERINVNTLDTIVRNELRQRGIRAEAIIDIYNAKNRALLANTENEWTLELLETPYRIDLFPNDYLMETDALLILFPNRAKYLLKKVWQILVASVILISILIGIFYFALRTIFQQKRISIIKNDFINNMTHELKTPISTISLACEALSDSELGVDEKRRNNYVRMIGQENNRLALLVENVLKSAIWDSGDFELKLKKVRFNLLVDDVIRSIEIQVKTRGGVITSSFDEGDDLILADKVLITNLVFNLLDNAIKYSKEVPEIHVSTEIKATTISLTIEDKGIGISKVDQKKIFEKFYRVPTGNIHNVKGFGLGLNYVKEIVEKHGGSITFSSKLGIGSKFTVTIPLLKK</sequence>
<keyword evidence="9" id="KW-1185">Reference proteome</keyword>
<keyword evidence="6" id="KW-0472">Membrane</keyword>
<evidence type="ECO:0000256" key="5">
    <source>
        <dbReference type="ARBA" id="ARBA00022777"/>
    </source>
</evidence>
<feature type="transmembrane region" description="Helical" evidence="6">
    <location>
        <begin position="6"/>
        <end position="28"/>
    </location>
</feature>
<name>A0A6N9NGL0_9FLAO</name>
<evidence type="ECO:0000256" key="4">
    <source>
        <dbReference type="ARBA" id="ARBA00022679"/>
    </source>
</evidence>
<dbReference type="FunFam" id="3.30.565.10:FF:000006">
    <property type="entry name" value="Sensor histidine kinase WalK"/>
    <property type="match status" value="1"/>
</dbReference>
<dbReference type="EMBL" id="WWNE01000003">
    <property type="protein sequence ID" value="NBG64952.1"/>
    <property type="molecule type" value="Genomic_DNA"/>
</dbReference>
<dbReference type="PRINTS" id="PR00344">
    <property type="entry name" value="BCTRLSENSOR"/>
</dbReference>
<dbReference type="AlphaFoldDB" id="A0A6N9NGL0"/>
<dbReference type="InterPro" id="IPR036097">
    <property type="entry name" value="HisK_dim/P_sf"/>
</dbReference>
<dbReference type="PANTHER" id="PTHR43547:SF2">
    <property type="entry name" value="HYBRID SIGNAL TRANSDUCTION HISTIDINE KINASE C"/>
    <property type="match status" value="1"/>
</dbReference>
<dbReference type="PANTHER" id="PTHR43547">
    <property type="entry name" value="TWO-COMPONENT HISTIDINE KINASE"/>
    <property type="match status" value="1"/>
</dbReference>
<keyword evidence="6" id="KW-1133">Transmembrane helix</keyword>
<evidence type="ECO:0000313" key="9">
    <source>
        <dbReference type="Proteomes" id="UP000470771"/>
    </source>
</evidence>
<keyword evidence="5" id="KW-0418">Kinase</keyword>
<dbReference type="Pfam" id="PF00512">
    <property type="entry name" value="HisKA"/>
    <property type="match status" value="1"/>
</dbReference>
<dbReference type="RefSeq" id="WP_160631584.1">
    <property type="nucleotide sequence ID" value="NZ_WWNE01000003.1"/>
</dbReference>
<feature type="transmembrane region" description="Helical" evidence="6">
    <location>
        <begin position="263"/>
        <end position="285"/>
    </location>
</feature>
<dbReference type="InterPro" id="IPR005467">
    <property type="entry name" value="His_kinase_dom"/>
</dbReference>
<dbReference type="EC" id="2.7.13.3" evidence="2"/>
<comment type="catalytic activity">
    <reaction evidence="1">
        <text>ATP + protein L-histidine = ADP + protein N-phospho-L-histidine.</text>
        <dbReference type="EC" id="2.7.13.3"/>
    </reaction>
</comment>